<keyword evidence="3" id="KW-1185">Reference proteome</keyword>
<dbReference type="Pfam" id="PF00581">
    <property type="entry name" value="Rhodanese"/>
    <property type="match status" value="1"/>
</dbReference>
<dbReference type="EMBL" id="JH600070">
    <property type="protein sequence ID" value="EIJ42643.1"/>
    <property type="molecule type" value="Genomic_DNA"/>
</dbReference>
<dbReference type="SUPFAM" id="SSF52821">
    <property type="entry name" value="Rhodanese/Cell cycle control phosphatase"/>
    <property type="match status" value="1"/>
</dbReference>
<dbReference type="FunFam" id="3.40.250.10:FF:000049">
    <property type="entry name" value="Phage shock protein E"/>
    <property type="match status" value="1"/>
</dbReference>
<proteinExistence type="predicted"/>
<sequence length="159" mass="17614">MGQFFEFMGNHPFLFMALFVVATLLAWQVFNSAGLGNALQPQEATLKINREDAIVVDVREENEYTQGHIINALHIPLGSLVNKLNRLEKYRDRPIIVSCMTGQRSASAVGILKKNGFDNVYNLSGGIMAWHNANLPVAKGKETKEKQVADVVENVSENA</sequence>
<gene>
    <name evidence="2" type="ORF">BegalDRAFT_1767</name>
</gene>
<dbReference type="OrthoDB" id="9808735at2"/>
<dbReference type="GO" id="GO:0016740">
    <property type="term" value="F:transferase activity"/>
    <property type="evidence" value="ECO:0007669"/>
    <property type="project" value="UniProtKB-KW"/>
</dbReference>
<organism evidence="2 3">
    <name type="scientific">Beggiatoa alba B18LD</name>
    <dbReference type="NCBI Taxonomy" id="395493"/>
    <lineage>
        <taxon>Bacteria</taxon>
        <taxon>Pseudomonadati</taxon>
        <taxon>Pseudomonadota</taxon>
        <taxon>Gammaproteobacteria</taxon>
        <taxon>Thiotrichales</taxon>
        <taxon>Thiotrichaceae</taxon>
        <taxon>Beggiatoa</taxon>
    </lineage>
</organism>
<dbReference type="eggNOG" id="COG0607">
    <property type="taxonomic scope" value="Bacteria"/>
</dbReference>
<evidence type="ECO:0000259" key="1">
    <source>
        <dbReference type="PROSITE" id="PS50206"/>
    </source>
</evidence>
<dbReference type="RefSeq" id="WP_002685758.1">
    <property type="nucleotide sequence ID" value="NZ_JH600070.1"/>
</dbReference>
<dbReference type="HOGENOM" id="CLU_089574_1_5_6"/>
<accession>I3CGA0</accession>
<dbReference type="PANTHER" id="PTHR43031:SF18">
    <property type="entry name" value="RHODANESE-RELATED SULFURTRANSFERASES"/>
    <property type="match status" value="1"/>
</dbReference>
<keyword evidence="2" id="KW-0808">Transferase</keyword>
<dbReference type="SMART" id="SM00450">
    <property type="entry name" value="RHOD"/>
    <property type="match status" value="1"/>
</dbReference>
<protein>
    <submittedName>
        <fullName evidence="2">Rhodanese-related sulfurtransferase</fullName>
    </submittedName>
</protein>
<dbReference type="PROSITE" id="PS50206">
    <property type="entry name" value="RHODANESE_3"/>
    <property type="match status" value="1"/>
</dbReference>
<dbReference type="InterPro" id="IPR036873">
    <property type="entry name" value="Rhodanese-like_dom_sf"/>
</dbReference>
<reference evidence="2 3" key="1">
    <citation type="submission" date="2011-11" db="EMBL/GenBank/DDBJ databases">
        <title>Improved High-Quality Draft sequence of Beggiatoa alba B18lD.</title>
        <authorList>
            <consortium name="US DOE Joint Genome Institute"/>
            <person name="Lucas S."/>
            <person name="Han J."/>
            <person name="Lapidus A."/>
            <person name="Cheng J.-F."/>
            <person name="Goodwin L."/>
            <person name="Pitluck S."/>
            <person name="Peters L."/>
            <person name="Mikhailova N."/>
            <person name="Held B."/>
            <person name="Detter J.C."/>
            <person name="Han C."/>
            <person name="Tapia R."/>
            <person name="Land M."/>
            <person name="Hauser L."/>
            <person name="Kyrpides N."/>
            <person name="Ivanova N."/>
            <person name="Pagani I."/>
            <person name="Samuel K."/>
            <person name="Teske A."/>
            <person name="Mueller J."/>
            <person name="Woyke T."/>
        </authorList>
    </citation>
    <scope>NUCLEOTIDE SEQUENCE [LARGE SCALE GENOMIC DNA]</scope>
    <source>
        <strain evidence="2 3">B18LD</strain>
    </source>
</reference>
<dbReference type="Proteomes" id="UP000005744">
    <property type="component" value="Unassembled WGS sequence"/>
</dbReference>
<dbReference type="Gene3D" id="3.40.250.10">
    <property type="entry name" value="Rhodanese-like domain"/>
    <property type="match status" value="1"/>
</dbReference>
<dbReference type="PANTHER" id="PTHR43031">
    <property type="entry name" value="FAD-DEPENDENT OXIDOREDUCTASE"/>
    <property type="match status" value="1"/>
</dbReference>
<evidence type="ECO:0000313" key="2">
    <source>
        <dbReference type="EMBL" id="EIJ42643.1"/>
    </source>
</evidence>
<dbReference type="AlphaFoldDB" id="I3CGA0"/>
<dbReference type="STRING" id="395493.BegalDRAFT_1767"/>
<dbReference type="CDD" id="cd00158">
    <property type="entry name" value="RHOD"/>
    <property type="match status" value="1"/>
</dbReference>
<feature type="domain" description="Rhodanese" evidence="1">
    <location>
        <begin position="49"/>
        <end position="139"/>
    </location>
</feature>
<dbReference type="InterPro" id="IPR001763">
    <property type="entry name" value="Rhodanese-like_dom"/>
</dbReference>
<dbReference type="InterPro" id="IPR050229">
    <property type="entry name" value="GlpE_sulfurtransferase"/>
</dbReference>
<name>I3CGA0_9GAMM</name>
<evidence type="ECO:0000313" key="3">
    <source>
        <dbReference type="Proteomes" id="UP000005744"/>
    </source>
</evidence>